<comment type="caution">
    <text evidence="1">The sequence shown here is derived from an EMBL/GenBank/DDBJ whole genome shotgun (WGS) entry which is preliminary data.</text>
</comment>
<sequence length="309" mass="33684">MGTWLSCEETESRAGEDGRTKNHGYVFEVDPASREANLRASPIPLKFLGRYSHEAVAVDPSSTFIYLTEDAKDPNGLYYRWAPPSGFTPGPGKLHELATSDGGDVAGRLQAMNCFENGQHISDLSEATAVGTRLQVQWVDVPDRDAAERSVREQFDDEQVTRSYKLEGQWWADDGAYFVASFARFREGAAGEHNGQVWFYDPSDETLTLKTIFGIDAVAEQLPGVSGRPDNITVSPHGGFVLAEDSDGVSHLLGVTSQGGTYPLARNDHNDSEFCGPAFSADGRILFVNIQSPGFTLAVTGPWDQPEDS</sequence>
<proteinExistence type="predicted"/>
<evidence type="ECO:0000313" key="2">
    <source>
        <dbReference type="Proteomes" id="UP000547458"/>
    </source>
</evidence>
<dbReference type="EMBL" id="JAATJL010000001">
    <property type="protein sequence ID" value="NJC24117.1"/>
    <property type="molecule type" value="Genomic_DNA"/>
</dbReference>
<evidence type="ECO:0000313" key="1">
    <source>
        <dbReference type="EMBL" id="NJC24117.1"/>
    </source>
</evidence>
<accession>A0A846RVC1</accession>
<dbReference type="InterPro" id="IPR008557">
    <property type="entry name" value="PhoX"/>
</dbReference>
<gene>
    <name evidence="1" type="ORF">BJ994_003193</name>
</gene>
<dbReference type="Pfam" id="PF05787">
    <property type="entry name" value="PhoX"/>
    <property type="match status" value="1"/>
</dbReference>
<organism evidence="1 2">
    <name type="scientific">Arthrobacter pigmenti</name>
    <dbReference type="NCBI Taxonomy" id="271432"/>
    <lineage>
        <taxon>Bacteria</taxon>
        <taxon>Bacillati</taxon>
        <taxon>Actinomycetota</taxon>
        <taxon>Actinomycetes</taxon>
        <taxon>Micrococcales</taxon>
        <taxon>Micrococcaceae</taxon>
        <taxon>Arthrobacter</taxon>
    </lineage>
</organism>
<reference evidence="1 2" key="1">
    <citation type="submission" date="2020-03" db="EMBL/GenBank/DDBJ databases">
        <title>Sequencing the genomes of 1000 actinobacteria strains.</title>
        <authorList>
            <person name="Klenk H.-P."/>
        </authorList>
    </citation>
    <scope>NUCLEOTIDE SEQUENCE [LARGE SCALE GENOMIC DNA]</scope>
    <source>
        <strain evidence="1 2">DSM 16403</strain>
    </source>
</reference>
<keyword evidence="2" id="KW-1185">Reference proteome</keyword>
<dbReference type="AlphaFoldDB" id="A0A846RVC1"/>
<evidence type="ECO:0008006" key="3">
    <source>
        <dbReference type="Google" id="ProtNLM"/>
    </source>
</evidence>
<dbReference type="SUPFAM" id="SSF75011">
    <property type="entry name" value="3-carboxy-cis,cis-mucoante lactonizing enzyme"/>
    <property type="match status" value="1"/>
</dbReference>
<protein>
    <recommendedName>
        <fullName evidence="3">DUF839 domain-containing protein</fullName>
    </recommendedName>
</protein>
<dbReference type="PANTHER" id="PTHR35399">
    <property type="entry name" value="SLR8030 PROTEIN"/>
    <property type="match status" value="1"/>
</dbReference>
<dbReference type="PANTHER" id="PTHR35399:SF4">
    <property type="entry name" value="MEMBRANE PROTEIN"/>
    <property type="match status" value="1"/>
</dbReference>
<dbReference type="Proteomes" id="UP000547458">
    <property type="component" value="Unassembled WGS sequence"/>
</dbReference>
<name>A0A846RVC1_9MICC</name>